<proteinExistence type="predicted"/>
<keyword evidence="3" id="KW-1185">Reference proteome</keyword>
<reference evidence="2 3" key="1">
    <citation type="submission" date="2015-06" db="EMBL/GenBank/DDBJ databases">
        <title>Draft genome sequence of an Alphaproteobacteria species associated to the Mediterranean sponge Oscarella lobularis.</title>
        <authorList>
            <person name="Jourda C."/>
            <person name="Santini S."/>
            <person name="Claverie J.-M."/>
        </authorList>
    </citation>
    <scope>NUCLEOTIDE SEQUENCE [LARGE SCALE GENOMIC DNA]</scope>
    <source>
        <strain evidence="2">IGS</strain>
    </source>
</reference>
<dbReference type="Pfam" id="PF11695">
    <property type="entry name" value="DUF3291"/>
    <property type="match status" value="1"/>
</dbReference>
<evidence type="ECO:0000313" key="2">
    <source>
        <dbReference type="EMBL" id="KMW57839.1"/>
    </source>
</evidence>
<protein>
    <recommendedName>
        <fullName evidence="1">DUF3291 domain-containing protein</fullName>
    </recommendedName>
</protein>
<organism evidence="2 3">
    <name type="scientific">Candidatus Rhodobacter oscarellae</name>
    <dbReference type="NCBI Taxonomy" id="1675527"/>
    <lineage>
        <taxon>Bacteria</taxon>
        <taxon>Pseudomonadati</taxon>
        <taxon>Pseudomonadota</taxon>
        <taxon>Alphaproteobacteria</taxon>
        <taxon>Rhodobacterales</taxon>
        <taxon>Rhodobacter group</taxon>
        <taxon>Rhodobacter</taxon>
    </lineage>
</organism>
<name>A0A0J9E7U9_9RHOB</name>
<dbReference type="InterPro" id="IPR021708">
    <property type="entry name" value="DUF3291"/>
</dbReference>
<feature type="domain" description="DUF3291" evidence="1">
    <location>
        <begin position="12"/>
        <end position="152"/>
    </location>
</feature>
<dbReference type="AlphaFoldDB" id="A0A0J9E7U9"/>
<gene>
    <name evidence="2" type="ORF">AIOL_002807</name>
</gene>
<dbReference type="Proteomes" id="UP000037178">
    <property type="component" value="Unassembled WGS sequence"/>
</dbReference>
<dbReference type="SUPFAM" id="SSF54909">
    <property type="entry name" value="Dimeric alpha+beta barrel"/>
    <property type="match status" value="1"/>
</dbReference>
<dbReference type="EMBL" id="LFTY01000002">
    <property type="protein sequence ID" value="KMW57839.1"/>
    <property type="molecule type" value="Genomic_DNA"/>
</dbReference>
<dbReference type="STRING" id="1675527.AIOL_002807"/>
<evidence type="ECO:0000313" key="3">
    <source>
        <dbReference type="Proteomes" id="UP000037178"/>
    </source>
</evidence>
<accession>A0A0J9E7U9</accession>
<dbReference type="PATRIC" id="fig|1675527.3.peg.2939"/>
<comment type="caution">
    <text evidence="2">The sequence shown here is derived from an EMBL/GenBank/DDBJ whole genome shotgun (WGS) entry which is preliminary data.</text>
</comment>
<sequence length="156" mass="18460">MTAMKQPEGHHLAQFNWATLRYDVKDPRVAEFTRNIARMNALAERIPGFIWRHLDDPKQLRRLAHTGTFKRTPRFTTTLSVWRDFEALETFAFKTIHKRFYDKRAEWFEPHEGAYHVLWWVPEGHRPTIPEAVERAEHLLSQGDTAAAFGWRYLSG</sequence>
<evidence type="ECO:0000259" key="1">
    <source>
        <dbReference type="Pfam" id="PF11695"/>
    </source>
</evidence>
<dbReference type="InterPro" id="IPR011008">
    <property type="entry name" value="Dimeric_a/b-barrel"/>
</dbReference>